<sequence>MIKCSLVALGKDLYSFRRELELICKFSSEHGTDIFRQTLQSVCSSIYGHELVKAGITLALFGGVRKHSMDQNKVPDREDILKLK</sequence>
<proteinExistence type="predicted"/>
<reference evidence="2" key="1">
    <citation type="journal article" date="2022" name="Mol. Ecol. Resour.">
        <title>The genomes of chicory, endive, great burdock and yacon provide insights into Asteraceae palaeo-polyploidization history and plant inulin production.</title>
        <authorList>
            <person name="Fan W."/>
            <person name="Wang S."/>
            <person name="Wang H."/>
            <person name="Wang A."/>
            <person name="Jiang F."/>
            <person name="Liu H."/>
            <person name="Zhao H."/>
            <person name="Xu D."/>
            <person name="Zhang Y."/>
        </authorList>
    </citation>
    <scope>NUCLEOTIDE SEQUENCE [LARGE SCALE GENOMIC DNA]</scope>
    <source>
        <strain evidence="2">cv. Niubang</strain>
    </source>
</reference>
<dbReference type="Proteomes" id="UP001055879">
    <property type="component" value="Linkage Group LG13"/>
</dbReference>
<organism evidence="1 2">
    <name type="scientific">Arctium lappa</name>
    <name type="common">Greater burdock</name>
    <name type="synonym">Lappa major</name>
    <dbReference type="NCBI Taxonomy" id="4217"/>
    <lineage>
        <taxon>Eukaryota</taxon>
        <taxon>Viridiplantae</taxon>
        <taxon>Streptophyta</taxon>
        <taxon>Embryophyta</taxon>
        <taxon>Tracheophyta</taxon>
        <taxon>Spermatophyta</taxon>
        <taxon>Magnoliopsida</taxon>
        <taxon>eudicotyledons</taxon>
        <taxon>Gunneridae</taxon>
        <taxon>Pentapetalae</taxon>
        <taxon>asterids</taxon>
        <taxon>campanulids</taxon>
        <taxon>Asterales</taxon>
        <taxon>Asteraceae</taxon>
        <taxon>Carduoideae</taxon>
        <taxon>Cardueae</taxon>
        <taxon>Arctiinae</taxon>
        <taxon>Arctium</taxon>
    </lineage>
</organism>
<evidence type="ECO:0000313" key="1">
    <source>
        <dbReference type="EMBL" id="KAI3681227.1"/>
    </source>
</evidence>
<reference evidence="1 2" key="2">
    <citation type="journal article" date="2022" name="Mol. Ecol. Resour.">
        <title>The genomes of chicory, endive, great burdock and yacon provide insights into Asteraceae paleo-polyploidization history and plant inulin production.</title>
        <authorList>
            <person name="Fan W."/>
            <person name="Wang S."/>
            <person name="Wang H."/>
            <person name="Wang A."/>
            <person name="Jiang F."/>
            <person name="Liu H."/>
            <person name="Zhao H."/>
            <person name="Xu D."/>
            <person name="Zhang Y."/>
        </authorList>
    </citation>
    <scope>NUCLEOTIDE SEQUENCE [LARGE SCALE GENOMIC DNA]</scope>
    <source>
        <strain evidence="2">cv. Niubang</strain>
    </source>
</reference>
<evidence type="ECO:0000313" key="2">
    <source>
        <dbReference type="Proteomes" id="UP001055879"/>
    </source>
</evidence>
<accession>A0ACB8Y8J1</accession>
<protein>
    <submittedName>
        <fullName evidence="1">Uncharacterized protein</fullName>
    </submittedName>
</protein>
<comment type="caution">
    <text evidence="1">The sequence shown here is derived from an EMBL/GenBank/DDBJ whole genome shotgun (WGS) entry which is preliminary data.</text>
</comment>
<gene>
    <name evidence="1" type="ORF">L6452_36014</name>
</gene>
<keyword evidence="2" id="KW-1185">Reference proteome</keyword>
<name>A0ACB8Y8J1_ARCLA</name>
<dbReference type="EMBL" id="CM042059">
    <property type="protein sequence ID" value="KAI3681227.1"/>
    <property type="molecule type" value="Genomic_DNA"/>
</dbReference>